<keyword evidence="5" id="KW-0479">Metal-binding</keyword>
<evidence type="ECO:0000256" key="5">
    <source>
        <dbReference type="ARBA" id="ARBA00022723"/>
    </source>
</evidence>
<dbReference type="InterPro" id="IPR045540">
    <property type="entry name" value="YegS/DAGK_C"/>
</dbReference>
<dbReference type="RefSeq" id="WP_035162746.1">
    <property type="nucleotide sequence ID" value="NZ_AZTB01000014.1"/>
</dbReference>
<evidence type="ECO:0000256" key="6">
    <source>
        <dbReference type="ARBA" id="ARBA00022741"/>
    </source>
</evidence>
<dbReference type="EMBL" id="AZTB01000014">
    <property type="protein sequence ID" value="KGG80796.1"/>
    <property type="molecule type" value="Genomic_DNA"/>
</dbReference>
<accession>A0A096DNF8</accession>
<dbReference type="GO" id="GO:0005524">
    <property type="term" value="F:ATP binding"/>
    <property type="evidence" value="ECO:0007669"/>
    <property type="project" value="UniProtKB-KW"/>
</dbReference>
<dbReference type="SMART" id="SM00046">
    <property type="entry name" value="DAGKc"/>
    <property type="match status" value="1"/>
</dbReference>
<evidence type="ECO:0000256" key="10">
    <source>
        <dbReference type="ARBA" id="ARBA00023098"/>
    </source>
</evidence>
<dbReference type="PROSITE" id="PS50146">
    <property type="entry name" value="DAGK"/>
    <property type="match status" value="1"/>
</dbReference>
<feature type="domain" description="DAGKc" evidence="13">
    <location>
        <begin position="1"/>
        <end position="131"/>
    </location>
</feature>
<reference evidence="14 15" key="1">
    <citation type="submission" date="2013-12" db="EMBL/GenBank/DDBJ databases">
        <title>Draft genome sequence of Caloranaerobacter sp. H53214.</title>
        <authorList>
            <person name="Jiang L.J."/>
            <person name="Shao Z.Z."/>
            <person name="Long M.N."/>
        </authorList>
    </citation>
    <scope>NUCLEOTIDE SEQUENCE [LARGE SCALE GENOMIC DNA]</scope>
    <source>
        <strain evidence="14 15">H53214</strain>
    </source>
</reference>
<evidence type="ECO:0000256" key="4">
    <source>
        <dbReference type="ARBA" id="ARBA00022679"/>
    </source>
</evidence>
<dbReference type="Proteomes" id="UP000029622">
    <property type="component" value="Unassembled WGS sequence"/>
</dbReference>
<dbReference type="SUPFAM" id="SSF111331">
    <property type="entry name" value="NAD kinase/diacylglycerol kinase-like"/>
    <property type="match status" value="1"/>
</dbReference>
<keyword evidence="9" id="KW-0460">Magnesium</keyword>
<evidence type="ECO:0000256" key="7">
    <source>
        <dbReference type="ARBA" id="ARBA00022777"/>
    </source>
</evidence>
<dbReference type="InterPro" id="IPR001206">
    <property type="entry name" value="Diacylglycerol_kinase_cat_dom"/>
</dbReference>
<evidence type="ECO:0000256" key="2">
    <source>
        <dbReference type="ARBA" id="ARBA00005983"/>
    </source>
</evidence>
<keyword evidence="7 14" id="KW-0418">Kinase</keyword>
<evidence type="ECO:0000256" key="9">
    <source>
        <dbReference type="ARBA" id="ARBA00022842"/>
    </source>
</evidence>
<dbReference type="InterPro" id="IPR017438">
    <property type="entry name" value="ATP-NAD_kinase_N"/>
</dbReference>
<dbReference type="NCBIfam" id="TIGR00147">
    <property type="entry name" value="YegS/Rv2252/BmrU family lipid kinase"/>
    <property type="match status" value="1"/>
</dbReference>
<keyword evidence="4" id="KW-0808">Transferase</keyword>
<dbReference type="GO" id="GO:0005886">
    <property type="term" value="C:plasma membrane"/>
    <property type="evidence" value="ECO:0007669"/>
    <property type="project" value="TreeGrafter"/>
</dbReference>
<dbReference type="PANTHER" id="PTHR12358:SF106">
    <property type="entry name" value="LIPID KINASE YEGS"/>
    <property type="match status" value="1"/>
</dbReference>
<keyword evidence="8" id="KW-0067">ATP-binding</keyword>
<evidence type="ECO:0000256" key="8">
    <source>
        <dbReference type="ARBA" id="ARBA00022840"/>
    </source>
</evidence>
<evidence type="ECO:0000313" key="15">
    <source>
        <dbReference type="Proteomes" id="UP000029622"/>
    </source>
</evidence>
<dbReference type="InterPro" id="IPR050187">
    <property type="entry name" value="Lipid_Phosphate_FormReg"/>
</dbReference>
<dbReference type="STRING" id="1156417.Y919_04190"/>
<evidence type="ECO:0000256" key="3">
    <source>
        <dbReference type="ARBA" id="ARBA00022516"/>
    </source>
</evidence>
<dbReference type="Pfam" id="PF00781">
    <property type="entry name" value="DAGK_cat"/>
    <property type="match status" value="1"/>
</dbReference>
<evidence type="ECO:0000313" key="14">
    <source>
        <dbReference type="EMBL" id="KGG80796.1"/>
    </source>
</evidence>
<keyword evidence="6" id="KW-0547">Nucleotide-binding</keyword>
<dbReference type="PANTHER" id="PTHR12358">
    <property type="entry name" value="SPHINGOSINE KINASE"/>
    <property type="match status" value="1"/>
</dbReference>
<dbReference type="InterPro" id="IPR005218">
    <property type="entry name" value="Diacylglycerol/lipid_kinase"/>
</dbReference>
<evidence type="ECO:0000256" key="1">
    <source>
        <dbReference type="ARBA" id="ARBA00001946"/>
    </source>
</evidence>
<organism evidence="14 15">
    <name type="scientific">Caloranaerobacter azorensis H53214</name>
    <dbReference type="NCBI Taxonomy" id="1156417"/>
    <lineage>
        <taxon>Bacteria</taxon>
        <taxon>Bacillati</taxon>
        <taxon>Bacillota</taxon>
        <taxon>Tissierellia</taxon>
        <taxon>Tissierellales</taxon>
        <taxon>Thermohalobacteraceae</taxon>
        <taxon>Caloranaerobacter</taxon>
    </lineage>
</organism>
<keyword evidence="12" id="KW-1208">Phospholipid metabolism</keyword>
<dbReference type="GO" id="GO:0004143">
    <property type="term" value="F:ATP-dependent diacylglycerol kinase activity"/>
    <property type="evidence" value="ECO:0007669"/>
    <property type="project" value="TreeGrafter"/>
</dbReference>
<dbReference type="AlphaFoldDB" id="A0A096DNF8"/>
<dbReference type="GO" id="GO:0046872">
    <property type="term" value="F:metal ion binding"/>
    <property type="evidence" value="ECO:0007669"/>
    <property type="project" value="UniProtKB-KW"/>
</dbReference>
<comment type="cofactor">
    <cofactor evidence="1">
        <name>Mg(2+)</name>
        <dbReference type="ChEBI" id="CHEBI:18420"/>
    </cofactor>
</comment>
<dbReference type="Gene3D" id="3.40.50.10330">
    <property type="entry name" value="Probable inorganic polyphosphate/atp-NAD kinase, domain 1"/>
    <property type="match status" value="1"/>
</dbReference>
<dbReference type="InterPro" id="IPR016064">
    <property type="entry name" value="NAD/diacylglycerol_kinase_sf"/>
</dbReference>
<evidence type="ECO:0000259" key="13">
    <source>
        <dbReference type="PROSITE" id="PS50146"/>
    </source>
</evidence>
<sequence>MKKVKVIYNPSSGRQIIQKRIDAICNILMDNGCLVGKFATKKKDDAFNETVKCCNEDWDIIIACGGDGTVNEVANGIAVGGKKIPVGILAAGTVNDFANFMDIPRSVKEFCDMILAGKTIDVDLGKVGNRYFVNVAAGGLLTNVAHQVPSELKTVLGRMAYYIEGLKEIPRQKFKPINLTIESNEYNATEDVLLFLISNSSSIGGFKKLAPTAEVEDGYLDCIIIRKSEITDIVSIFINLLKGEHIKHPNVVYFKTKRIRISTDDKVHVDVDGEYLGMLPAVFEIAPQAFRIFVR</sequence>
<protein>
    <submittedName>
        <fullName evidence="14">Diacylglycerol kinase</fullName>
    </submittedName>
</protein>
<keyword evidence="11" id="KW-0594">Phospholipid biosynthesis</keyword>
<name>A0A096DNF8_9FIRM</name>
<keyword evidence="3" id="KW-0444">Lipid biosynthesis</keyword>
<comment type="caution">
    <text evidence="14">The sequence shown here is derived from an EMBL/GenBank/DDBJ whole genome shotgun (WGS) entry which is preliminary data.</text>
</comment>
<proteinExistence type="inferred from homology"/>
<keyword evidence="10" id="KW-0443">Lipid metabolism</keyword>
<dbReference type="Pfam" id="PF19279">
    <property type="entry name" value="YegS_C"/>
    <property type="match status" value="1"/>
</dbReference>
<dbReference type="Gene3D" id="2.60.200.40">
    <property type="match status" value="1"/>
</dbReference>
<comment type="similarity">
    <text evidence="2">Belongs to the diacylglycerol/lipid kinase family.</text>
</comment>
<evidence type="ECO:0000256" key="11">
    <source>
        <dbReference type="ARBA" id="ARBA00023209"/>
    </source>
</evidence>
<evidence type="ECO:0000256" key="12">
    <source>
        <dbReference type="ARBA" id="ARBA00023264"/>
    </source>
</evidence>
<dbReference type="GO" id="GO:0008654">
    <property type="term" value="P:phospholipid biosynthetic process"/>
    <property type="evidence" value="ECO:0007669"/>
    <property type="project" value="UniProtKB-KW"/>
</dbReference>
<gene>
    <name evidence="14" type="ORF">Y919_04190</name>
</gene>